<evidence type="ECO:0000313" key="2">
    <source>
        <dbReference type="EMBL" id="MDT0267681.1"/>
    </source>
</evidence>
<gene>
    <name evidence="2" type="ORF">RM844_15450</name>
</gene>
<dbReference type="SUPFAM" id="SSF160631">
    <property type="entry name" value="SMI1/KNR4-like"/>
    <property type="match status" value="1"/>
</dbReference>
<dbReference type="InterPro" id="IPR018958">
    <property type="entry name" value="Knr4/Smi1-like_dom"/>
</dbReference>
<feature type="domain" description="Knr4/Smi1-like" evidence="1">
    <location>
        <begin position="22"/>
        <end position="136"/>
    </location>
</feature>
<comment type="caution">
    <text evidence="2">The sequence shown here is derived from an EMBL/GenBank/DDBJ whole genome shotgun (WGS) entry which is preliminary data.</text>
</comment>
<proteinExistence type="predicted"/>
<evidence type="ECO:0000313" key="3">
    <source>
        <dbReference type="Proteomes" id="UP001183410"/>
    </source>
</evidence>
<dbReference type="InterPro" id="IPR037883">
    <property type="entry name" value="Knr4/Smi1-like_sf"/>
</dbReference>
<evidence type="ECO:0000259" key="1">
    <source>
        <dbReference type="Pfam" id="PF09346"/>
    </source>
</evidence>
<dbReference type="Pfam" id="PF09346">
    <property type="entry name" value="SMI1_KNR4"/>
    <property type="match status" value="1"/>
</dbReference>
<dbReference type="Proteomes" id="UP001183410">
    <property type="component" value="Unassembled WGS sequence"/>
</dbReference>
<name>A0ABU2JSG0_9ACTN</name>
<reference evidence="3" key="1">
    <citation type="submission" date="2023-07" db="EMBL/GenBank/DDBJ databases">
        <title>30 novel species of actinomycetes from the DSMZ collection.</title>
        <authorList>
            <person name="Nouioui I."/>
        </authorList>
    </citation>
    <scope>NUCLEOTIDE SEQUENCE [LARGE SCALE GENOMIC DNA]</scope>
    <source>
        <strain evidence="3">DSM 44915</strain>
    </source>
</reference>
<dbReference type="Gene3D" id="3.40.1580.10">
    <property type="entry name" value="SMI1/KNR4-like"/>
    <property type="match status" value="1"/>
</dbReference>
<dbReference type="EMBL" id="JAVREO010000008">
    <property type="protein sequence ID" value="MDT0267681.1"/>
    <property type="molecule type" value="Genomic_DNA"/>
</dbReference>
<organism evidence="2 3">
    <name type="scientific">Streptomyces chisholmiae</name>
    <dbReference type="NCBI Taxonomy" id="3075540"/>
    <lineage>
        <taxon>Bacteria</taxon>
        <taxon>Bacillati</taxon>
        <taxon>Actinomycetota</taxon>
        <taxon>Actinomycetes</taxon>
        <taxon>Kitasatosporales</taxon>
        <taxon>Streptomycetaceae</taxon>
        <taxon>Streptomyces</taxon>
    </lineage>
</organism>
<protein>
    <submittedName>
        <fullName evidence="2">SMI1/KNR4 family protein</fullName>
    </submittedName>
</protein>
<sequence length="172" mass="19234">MSVREELLRLVPPPEGVGVRVDWQALEEELGSRLPSDYKWLVERYGPGSFDNFLHVLQPTSPAPPIRLVSSADRAAEILDQLREKEDIPFATEELLPVAKTDNGDTIYWVTRPEDDPDAWTLTGNGARNTRWPRFDGGIVAFLVATLSGAHKMAIFPNGFPTERPVFVLPPE</sequence>
<keyword evidence="3" id="KW-1185">Reference proteome</keyword>
<accession>A0ABU2JSG0</accession>
<dbReference type="RefSeq" id="WP_311667764.1">
    <property type="nucleotide sequence ID" value="NZ_JAVREO010000008.1"/>
</dbReference>